<feature type="region of interest" description="Disordered" evidence="1">
    <location>
        <begin position="1230"/>
        <end position="1287"/>
    </location>
</feature>
<sequence length="1770" mass="197396">MGRGGGRKRGKGNGPPPFDMGPRVPDPFDMGPGWCGPPGPFSPFYGGPGPHPNFMGDPMMHDPMPTDYHGYGPGGTMDGYGPMSPGCPMDQCLDGPPIDGPGFWYGPGMPGPYDPMMCNGPGPIPPGIPPLDMPPMVSPPVDNPVFPSPWQCEANPYAVPPPLWPDPTTASPPTETTDVWGLCQGSQFLQPDPPQTDEQKTKDSKKDKKAVWKKSYNDKPPPPGRSKGVISFIGPTYGYIERDDLNKYSFTFDAFLGVPKNMIPGVRVHFTAYKEKAGECATDVSVPPGGTEEIDSTIIEGFVCNVILEQQPGAKPKPGQIEANIDGMSRELLYSEKDYTITLLQGDHVTFNLITDIVTQEIRATNIRPQTPQTFKITGEKREVGVIKSVKGGSGTIMAANQNNLPFETTENMSLTEFTIMDEVDFTVVTIKNKKKAIRVRNLKECSVTLEETKEKMVEDPAGKDKWKPVAPVEEVLLQRTVVFEDISTAQHAGTVIKVVLKVSKKQLEQGLLEALVGGTQKQLSFGAADVLTEATMFDGDKVHFNISTNRETKEERAINVEILSETFEETTEQRRTGVVVQAGDLSGTIMCHQSTQLLFFHLTEVMEEKKLDISEKVKFSVVPLETAEGGNQAIRIKRLIDSALTPVPKLRDVAAKEKKKMTIKLMRDPNDLINGTGVKVENKDDDPTNDKPASESIKMKSVIKILPSKTAGSGSGGKDSDSSQRRYGRRSPSLDQFGRVKNRRSTSRERKERGGRCKYRRSRSRSRGRERNRRRSHSLERKDYKHRSCSRKRTSSKRSRSKERDGSSQRSSKNGSSSVSRSPDRMNNVLERKKRELEELNELIYRKRAIVAMEKHGGVPNLFSEVKPMEKTCFDYNHGMAELPTQPKPATDIKPKSILKIRSDHVTGPLFPFQTEPPKAQPLDQRLVEQYGYDVETPYKTHSAQPPYTQTSSQKSYYERSLAGHPVPDLSAQYDPYEQTSIEHPSQPSPVCQTPLDPHSSNRPLIQESQEKNSNLNIQLARFLNILNKGVDAGLLSAVVKESREEIAGIQEDSSIPQKPYCELLDRGDEDQYRDEPCTEEEPECPRRGFIRERVKNSDDYDNSRNEDWLLPHERAIQEGGGFPGILGMMSHSQLLREPGSVKEEDFLYRGKAPALAEKERCEKPGLSDRYRDNKRSCSARVPVEETREQESPEKTQHFDKIKSLLQAIGLDLDTSEVTKLADRTQERLYKTKSSKHSFDSSERETKHSSRRGDQHRLRTPDDSDTTRFRSASPFRSSQREVYLSPQDTLEYGGFLDPEEEAALEKARQMQSLTRTVSVLPLTPSSQPGTSYSTTQWNCPEKTQPIVPKSWSSKGCSTNYLSSLPPGSSGPPEQISPVSSMTNKPAVPAGQQAARVYTFNSPMGQSPDLLTALPSTTYYGQPSSPMIPFAKTPFTQQVNTLNQVTISNPTRDVLSQILQVTNQSGCLKVIETVKSVYGAQQDSQRQNITIPLQIKTQSLDSAGGQPSPPPQSPETLGPPVTEDGIKAKQKKRLEQFNLRMRRKNQERKNDTRDTRKNTTGKVPKVPFANTEPRNVWICGHSLIYWAEMRAKSPEIGMQLGMDPSSVRVWWKGTQGMTWAQLLPQLDQLKMKWPEPDVVILHLGGNDLGTQSPEALMLSVKKDLTSMSSIFPQCLLVWSDILPRMSWRQTENSEAVDNVRAAINRRVHAIIVELGGTALTHENITCCSDAGLYRPDGVHLSGKGIDTFNLNLQDFLEKWETETNNVPEMT</sequence>
<feature type="compositionally biased region" description="Basic and acidic residues" evidence="1">
    <location>
        <begin position="1184"/>
        <end position="1199"/>
    </location>
</feature>
<dbReference type="Gene3D" id="2.40.50.140">
    <property type="entry name" value="Nucleic acid-binding proteins"/>
    <property type="match status" value="3"/>
</dbReference>
<dbReference type="Pfam" id="PF23456">
    <property type="entry name" value="CSDE1"/>
    <property type="match status" value="1"/>
</dbReference>
<feature type="compositionally biased region" description="Basic residues" evidence="1">
    <location>
        <begin position="785"/>
        <end position="802"/>
    </location>
</feature>
<feature type="compositionally biased region" description="Basic and acidic residues" evidence="1">
    <location>
        <begin position="681"/>
        <end position="694"/>
    </location>
</feature>
<evidence type="ECO:0000313" key="4">
    <source>
        <dbReference type="Proteomes" id="UP000314982"/>
    </source>
</evidence>
<feature type="compositionally biased region" description="Basic and acidic residues" evidence="1">
    <location>
        <begin position="1238"/>
        <end position="1269"/>
    </location>
</feature>
<keyword evidence="4" id="KW-1185">Reference proteome</keyword>
<feature type="region of interest" description="Disordered" evidence="1">
    <location>
        <begin position="938"/>
        <end position="960"/>
    </location>
</feature>
<reference evidence="3" key="3">
    <citation type="submission" date="2025-09" db="UniProtKB">
        <authorList>
            <consortium name="Ensembl"/>
        </authorList>
    </citation>
    <scope>IDENTIFICATION</scope>
</reference>
<evidence type="ECO:0000259" key="2">
    <source>
        <dbReference type="Pfam" id="PF23456"/>
    </source>
</evidence>
<feature type="region of interest" description="Disordered" evidence="1">
    <location>
        <begin position="980"/>
        <end position="1005"/>
    </location>
</feature>
<dbReference type="InterPro" id="IPR012340">
    <property type="entry name" value="NA-bd_OB-fold"/>
</dbReference>
<feature type="region of interest" description="Disordered" evidence="1">
    <location>
        <begin position="668"/>
        <end position="830"/>
    </location>
</feature>
<dbReference type="InterPro" id="IPR036514">
    <property type="entry name" value="SGNH_hydro_sf"/>
</dbReference>
<organism evidence="3 4">
    <name type="scientific">Hucho hucho</name>
    <name type="common">huchen</name>
    <dbReference type="NCBI Taxonomy" id="62062"/>
    <lineage>
        <taxon>Eukaryota</taxon>
        <taxon>Metazoa</taxon>
        <taxon>Chordata</taxon>
        <taxon>Craniata</taxon>
        <taxon>Vertebrata</taxon>
        <taxon>Euteleostomi</taxon>
        <taxon>Actinopterygii</taxon>
        <taxon>Neopterygii</taxon>
        <taxon>Teleostei</taxon>
        <taxon>Protacanthopterygii</taxon>
        <taxon>Salmoniformes</taxon>
        <taxon>Salmonidae</taxon>
        <taxon>Salmoninae</taxon>
        <taxon>Hucho</taxon>
    </lineage>
</organism>
<dbReference type="PANTHER" id="PTHR12913:SF3">
    <property type="entry name" value="SI:DKEYP-121D4.3"/>
    <property type="match status" value="1"/>
</dbReference>
<feature type="compositionally biased region" description="Basic and acidic residues" evidence="1">
    <location>
        <begin position="747"/>
        <end position="756"/>
    </location>
</feature>
<feature type="region of interest" description="Disordered" evidence="1">
    <location>
        <begin position="1499"/>
        <end position="1567"/>
    </location>
</feature>
<feature type="region of interest" description="Disordered" evidence="1">
    <location>
        <begin position="1"/>
        <end position="35"/>
    </location>
</feature>
<feature type="compositionally biased region" description="Polar residues" evidence="1">
    <location>
        <begin position="941"/>
        <end position="957"/>
    </location>
</feature>
<feature type="compositionally biased region" description="Low complexity" evidence="1">
    <location>
        <begin position="809"/>
        <end position="822"/>
    </location>
</feature>
<dbReference type="SUPFAM" id="SSF52266">
    <property type="entry name" value="SGNH hydrolase"/>
    <property type="match status" value="1"/>
</dbReference>
<name>A0A4W5P2A9_9TELE</name>
<protein>
    <submittedName>
        <fullName evidence="3">Zinc finger protein 318</fullName>
    </submittedName>
</protein>
<feature type="compositionally biased region" description="Basic residues" evidence="1">
    <location>
        <begin position="1"/>
        <end position="11"/>
    </location>
</feature>
<reference evidence="4" key="1">
    <citation type="submission" date="2018-06" db="EMBL/GenBank/DDBJ databases">
        <title>Genome assembly of Danube salmon.</title>
        <authorList>
            <person name="Macqueen D.J."/>
            <person name="Gundappa M.K."/>
        </authorList>
    </citation>
    <scope>NUCLEOTIDE SEQUENCE [LARGE SCALE GENOMIC DNA]</scope>
</reference>
<feature type="domain" description="Cold shock" evidence="2">
    <location>
        <begin position="493"/>
        <end position="564"/>
    </location>
</feature>
<feature type="compositionally biased region" description="Basic and acidic residues" evidence="1">
    <location>
        <begin position="1547"/>
        <end position="1557"/>
    </location>
</feature>
<dbReference type="Gene3D" id="3.40.50.1110">
    <property type="entry name" value="SGNH hydrolase"/>
    <property type="match status" value="1"/>
</dbReference>
<feature type="compositionally biased region" description="Low complexity" evidence="1">
    <location>
        <begin position="1363"/>
        <end position="1373"/>
    </location>
</feature>
<feature type="region of interest" description="Disordered" evidence="1">
    <location>
        <begin position="1363"/>
        <end position="1386"/>
    </location>
</feature>
<proteinExistence type="predicted"/>
<dbReference type="Ensembl" id="ENSHHUT00000060753.1">
    <property type="protein sequence ID" value="ENSHHUP00000058746.1"/>
    <property type="gene ID" value="ENSHHUG00000034949.1"/>
</dbReference>
<feature type="region of interest" description="Disordered" evidence="1">
    <location>
        <begin position="1321"/>
        <end position="1340"/>
    </location>
</feature>
<feature type="region of interest" description="Disordered" evidence="1">
    <location>
        <begin position="1165"/>
        <end position="1199"/>
    </location>
</feature>
<dbReference type="PANTHER" id="PTHR12913">
    <property type="entry name" value="UNR PROTEIN N-RAS UPSTREAM GENE PROTEIN"/>
    <property type="match status" value="1"/>
</dbReference>
<reference evidence="3" key="2">
    <citation type="submission" date="2025-08" db="UniProtKB">
        <authorList>
            <consortium name="Ensembl"/>
        </authorList>
    </citation>
    <scope>IDENTIFICATION</scope>
</reference>
<feature type="region of interest" description="Disordered" evidence="1">
    <location>
        <begin position="184"/>
        <end position="228"/>
    </location>
</feature>
<feature type="compositionally biased region" description="Basic and acidic residues" evidence="1">
    <location>
        <begin position="1165"/>
        <end position="1177"/>
    </location>
</feature>
<dbReference type="GeneTree" id="ENSGT00390000000614"/>
<feature type="compositionally biased region" description="Polar residues" evidence="1">
    <location>
        <begin position="980"/>
        <end position="993"/>
    </location>
</feature>
<accession>A0A4W5P2A9</accession>
<evidence type="ECO:0000313" key="3">
    <source>
        <dbReference type="Ensembl" id="ENSHHUP00000058746.1"/>
    </source>
</evidence>
<dbReference type="InterPro" id="IPR056400">
    <property type="entry name" value="CSDE1"/>
</dbReference>
<feature type="compositionally biased region" description="Basic residues" evidence="1">
    <location>
        <begin position="757"/>
        <end position="777"/>
    </location>
</feature>
<feature type="compositionally biased region" description="Basic and acidic residues" evidence="1">
    <location>
        <begin position="197"/>
        <end position="210"/>
    </location>
</feature>
<dbReference type="Proteomes" id="UP000314982">
    <property type="component" value="Unassembled WGS sequence"/>
</dbReference>
<evidence type="ECO:0000256" key="1">
    <source>
        <dbReference type="SAM" id="MobiDB-lite"/>
    </source>
</evidence>
<feature type="compositionally biased region" description="Polar residues" evidence="1">
    <location>
        <begin position="1321"/>
        <end position="1339"/>
    </location>
</feature>